<gene>
    <name evidence="3" type="ORF">IPN02_17500</name>
</gene>
<keyword evidence="1" id="KW-0812">Transmembrane</keyword>
<sequence>MIVAAFVWTPVDAGFPGAWPLLAVIGSVAMILGFTHGPGEQGFSVAGIFSWSPVRRVGRYSYSWYLWHWPAFVLVLAATNGNQTIARIACVASILPAAASFHFVEQRVRLAPSLVKSSSRSLAFGAAALGFGAACSIGVVLWGRLGVKGPQVAEWVQAEESYRPAGCEQNSSLLGADVCLGGSDEPGAPVVLLVGDSHAAQWIAAFSDAGRSNGFAVALRYYGNARRLRLGLRLLRRTPIMTRAPRSKRRPSACWPTIKCLRLS</sequence>
<protein>
    <submittedName>
        <fullName evidence="3">Acyltransferase</fullName>
    </submittedName>
</protein>
<dbReference type="EMBL" id="JADJZA010000009">
    <property type="protein sequence ID" value="MBK9298581.1"/>
    <property type="molecule type" value="Genomic_DNA"/>
</dbReference>
<dbReference type="GO" id="GO:0016020">
    <property type="term" value="C:membrane"/>
    <property type="evidence" value="ECO:0007669"/>
    <property type="project" value="TreeGrafter"/>
</dbReference>
<dbReference type="PANTHER" id="PTHR23028">
    <property type="entry name" value="ACETYLTRANSFERASE"/>
    <property type="match status" value="1"/>
</dbReference>
<evidence type="ECO:0000313" key="4">
    <source>
        <dbReference type="Proteomes" id="UP000727993"/>
    </source>
</evidence>
<feature type="transmembrane region" description="Helical" evidence="1">
    <location>
        <begin position="85"/>
        <end position="104"/>
    </location>
</feature>
<keyword evidence="1" id="KW-1133">Transmembrane helix</keyword>
<feature type="domain" description="SGNH" evidence="2">
    <location>
        <begin position="167"/>
        <end position="221"/>
    </location>
</feature>
<dbReference type="Proteomes" id="UP000727993">
    <property type="component" value="Unassembled WGS sequence"/>
</dbReference>
<feature type="transmembrane region" description="Helical" evidence="1">
    <location>
        <begin position="60"/>
        <end position="79"/>
    </location>
</feature>
<accession>A0A936NGL1</accession>
<dbReference type="AlphaFoldDB" id="A0A936NGL1"/>
<feature type="transmembrane region" description="Helical" evidence="1">
    <location>
        <begin position="124"/>
        <end position="143"/>
    </location>
</feature>
<dbReference type="GO" id="GO:0009103">
    <property type="term" value="P:lipopolysaccharide biosynthetic process"/>
    <property type="evidence" value="ECO:0007669"/>
    <property type="project" value="TreeGrafter"/>
</dbReference>
<evidence type="ECO:0000259" key="2">
    <source>
        <dbReference type="Pfam" id="PF19040"/>
    </source>
</evidence>
<comment type="caution">
    <text evidence="3">The sequence shown here is derived from an EMBL/GenBank/DDBJ whole genome shotgun (WGS) entry which is preliminary data.</text>
</comment>
<dbReference type="PANTHER" id="PTHR23028:SF53">
    <property type="entry name" value="ACYL_TRANSF_3 DOMAIN-CONTAINING PROTEIN"/>
    <property type="match status" value="1"/>
</dbReference>
<keyword evidence="3" id="KW-0012">Acyltransferase</keyword>
<dbReference type="GO" id="GO:0016746">
    <property type="term" value="F:acyltransferase activity"/>
    <property type="evidence" value="ECO:0007669"/>
    <property type="project" value="UniProtKB-KW"/>
</dbReference>
<name>A0A936NGL1_9ACTN</name>
<dbReference type="Pfam" id="PF19040">
    <property type="entry name" value="SGNH"/>
    <property type="match status" value="1"/>
</dbReference>
<dbReference type="InterPro" id="IPR043968">
    <property type="entry name" value="SGNH"/>
</dbReference>
<dbReference type="InterPro" id="IPR050879">
    <property type="entry name" value="Acyltransferase_3"/>
</dbReference>
<keyword evidence="3" id="KW-0808">Transferase</keyword>
<evidence type="ECO:0000313" key="3">
    <source>
        <dbReference type="EMBL" id="MBK9298581.1"/>
    </source>
</evidence>
<keyword evidence="1" id="KW-0472">Membrane</keyword>
<reference evidence="3 4" key="1">
    <citation type="submission" date="2020-10" db="EMBL/GenBank/DDBJ databases">
        <title>Connecting structure to function with the recovery of over 1000 high-quality activated sludge metagenome-assembled genomes encoding full-length rRNA genes using long-read sequencing.</title>
        <authorList>
            <person name="Singleton C.M."/>
            <person name="Petriglieri F."/>
            <person name="Kristensen J.M."/>
            <person name="Kirkegaard R.H."/>
            <person name="Michaelsen T.Y."/>
            <person name="Andersen M.H."/>
            <person name="Karst S.M."/>
            <person name="Dueholm M.S."/>
            <person name="Nielsen P.H."/>
            <person name="Albertsen M."/>
        </authorList>
    </citation>
    <scope>NUCLEOTIDE SEQUENCE [LARGE SCALE GENOMIC DNA]</scope>
    <source>
        <strain evidence="3">Lyne_18-Q3-R50-59_MAXAC.006</strain>
    </source>
</reference>
<organism evidence="3 4">
    <name type="scientific">Candidatus Neomicrothrix subdominans</name>
    <dbReference type="NCBI Taxonomy" id="2954438"/>
    <lineage>
        <taxon>Bacteria</taxon>
        <taxon>Bacillati</taxon>
        <taxon>Actinomycetota</taxon>
        <taxon>Acidimicrobiia</taxon>
        <taxon>Acidimicrobiales</taxon>
        <taxon>Microthrixaceae</taxon>
        <taxon>Candidatus Neomicrothrix</taxon>
    </lineage>
</organism>
<feature type="transmembrane region" description="Helical" evidence="1">
    <location>
        <begin position="18"/>
        <end position="39"/>
    </location>
</feature>
<evidence type="ECO:0000256" key="1">
    <source>
        <dbReference type="SAM" id="Phobius"/>
    </source>
</evidence>
<proteinExistence type="predicted"/>